<dbReference type="NCBIfam" id="NF033527">
    <property type="entry name" value="transpos_Tn3"/>
    <property type="match status" value="1"/>
</dbReference>
<dbReference type="InterPro" id="IPR047653">
    <property type="entry name" value="Tn3-like_transpos"/>
</dbReference>
<dbReference type="GO" id="GO:0004803">
    <property type="term" value="F:transposase activity"/>
    <property type="evidence" value="ECO:0007669"/>
    <property type="project" value="InterPro"/>
</dbReference>
<dbReference type="GO" id="GO:0006313">
    <property type="term" value="P:DNA transposition"/>
    <property type="evidence" value="ECO:0007669"/>
    <property type="project" value="InterPro"/>
</dbReference>
<evidence type="ECO:0000256" key="4">
    <source>
        <dbReference type="ARBA" id="ARBA00023172"/>
    </source>
</evidence>
<keyword evidence="8" id="KW-1185">Reference proteome</keyword>
<feature type="domain" description="Tn3 transposase DDE" evidence="5">
    <location>
        <begin position="591"/>
        <end position="980"/>
    </location>
</feature>
<evidence type="ECO:0000256" key="2">
    <source>
        <dbReference type="ARBA" id="ARBA00022578"/>
    </source>
</evidence>
<dbReference type="STRING" id="762845.BCR26_02455"/>
<proteinExistence type="inferred from homology"/>
<evidence type="ECO:0000259" key="6">
    <source>
        <dbReference type="Pfam" id="PF13700"/>
    </source>
</evidence>
<dbReference type="EMBL" id="MIEK01000023">
    <property type="protein sequence ID" value="OEH82452.1"/>
    <property type="molecule type" value="Genomic_DNA"/>
</dbReference>
<comment type="caution">
    <text evidence="7">The sequence shown here is derived from an EMBL/GenBank/DDBJ whole genome shotgun (WGS) entry which is preliminary data.</text>
</comment>
<name>A0A1E5KX65_9ENTE</name>
<gene>
    <name evidence="7" type="ORF">BCR26_02455</name>
</gene>
<evidence type="ECO:0000259" key="5">
    <source>
        <dbReference type="Pfam" id="PF01526"/>
    </source>
</evidence>
<feature type="domain" description="DUF4158" evidence="6">
    <location>
        <begin position="5"/>
        <end position="170"/>
    </location>
</feature>
<keyword evidence="3" id="KW-0238">DNA-binding</keyword>
<sequence length="998" mass="114382">MPMKIMSNEQRQFFGIYAGIPSDEQLVKYFHLDDYDKSVIQSLRTESTRLGFAVQLGSVRFLGTFLSEFTTIPVEVIDYIADQLSIDSSYFGLYTRIPTIKEHALMIQKLYSYRQFNDKSVLEYLEKWVYEGAWYSTEQESLLTDRFLNKCINEKILLPGLTTFERFVSRIIEEVSKDIEETLINVPDEKELERIDQLTTLFLSSSTAFSIKLDVLKEPLKDVSYFEIKRGFERVKEFNLFAVDSWDLSSVPKGKVKLFAEYTAKTKIQNIQRMPQNKRLAHLISFISEYRVVAMDELLLTLEKYFTGIINLAKKKEQKERLRSLKDLDNAATMLSFVVGNLIDNQISSENLVTYIQTLREKQEVVEAVSKVNRIVRSDKDPIAIKELLNSYSKFKRLLPDILTYIPFLVNAPESKIAGVWNLLKEKGYQKISVEDYKSIQKFLPQKWQNFIELNLDQTDKGIVIAAIELFIKGLKAHVVYLPYSHRYNDPLQHLIPKKLWEEQRKSFVSQLGVAEKGAQAVDAFKTSLALSYDETIRNWKDSNMARIEEKNGCSELVVIPIKRREIPNKLSSFIVSVYKQMPNIDLPESLLEINQRLGLTECFSHLTENKSRMEDLDISILAVLLAEACNIGLSPVSKSSMESLKNDRLSYVSQNYIRIDTLTAASNKIVEAYQKLALPYVWGNGEIASADGIRFTTPKKSIHSGHNPKYFGKGKGITYYNFVSDSYVGFHGIVIPGTIRDSVYLLEGLLNQTSILTPGQIMSDTAGYSDLVFGLFGILGFQFSPRIAKSSETKIWRIDKNANYGLLKDHSKNYVNIDLIEREWDEILRVAGSLKSGTVQASHLIRALQNQGNPTSLGKAIIEVGKIFKTKHQLRYMSDEEYARGILEQLNKGESKHSLYRKICYGKNGRIYQSYFDGMENQLNALGLIANIIIYWNALYIEQAVAQLQNLDSGREITEDKLRLLSPLVSEHINFMGKYSFKYNDQLKDGELRPLRQ</sequence>
<evidence type="ECO:0000256" key="3">
    <source>
        <dbReference type="ARBA" id="ARBA00023125"/>
    </source>
</evidence>
<organism evidence="7 8">
    <name type="scientific">Enterococcus rivorum</name>
    <dbReference type="NCBI Taxonomy" id="762845"/>
    <lineage>
        <taxon>Bacteria</taxon>
        <taxon>Bacillati</taxon>
        <taxon>Bacillota</taxon>
        <taxon>Bacilli</taxon>
        <taxon>Lactobacillales</taxon>
        <taxon>Enterococcaceae</taxon>
        <taxon>Enterococcus</taxon>
    </lineage>
</organism>
<protein>
    <submittedName>
        <fullName evidence="7">Transposase</fullName>
    </submittedName>
</protein>
<dbReference type="AlphaFoldDB" id="A0A1E5KX65"/>
<dbReference type="Proteomes" id="UP000095256">
    <property type="component" value="Unassembled WGS sequence"/>
</dbReference>
<dbReference type="InterPro" id="IPR002513">
    <property type="entry name" value="Tn3_Tnp_DDE_dom"/>
</dbReference>
<keyword evidence="2" id="KW-0815">Transposition</keyword>
<dbReference type="InterPro" id="IPR025296">
    <property type="entry name" value="DUF4158"/>
</dbReference>
<dbReference type="GO" id="GO:0003677">
    <property type="term" value="F:DNA binding"/>
    <property type="evidence" value="ECO:0007669"/>
    <property type="project" value="UniProtKB-KW"/>
</dbReference>
<evidence type="ECO:0000313" key="7">
    <source>
        <dbReference type="EMBL" id="OEH82452.1"/>
    </source>
</evidence>
<comment type="similarity">
    <text evidence="1">Belongs to the transposase 7 family.</text>
</comment>
<keyword evidence="4" id="KW-0233">DNA recombination</keyword>
<accession>A0A1E5KX65</accession>
<reference evidence="7 8" key="1">
    <citation type="submission" date="2016-09" db="EMBL/GenBank/DDBJ databases">
        <authorList>
            <person name="Capua I."/>
            <person name="De Benedictis P."/>
            <person name="Joannis T."/>
            <person name="Lombin L.H."/>
            <person name="Cattoli G."/>
        </authorList>
    </citation>
    <scope>NUCLEOTIDE SEQUENCE [LARGE SCALE GENOMIC DNA]</scope>
    <source>
        <strain evidence="7 8">LMG 25899</strain>
    </source>
</reference>
<dbReference type="Pfam" id="PF01526">
    <property type="entry name" value="DDE_Tnp_Tn3"/>
    <property type="match status" value="1"/>
</dbReference>
<dbReference type="Pfam" id="PF13700">
    <property type="entry name" value="DUF4158"/>
    <property type="match status" value="1"/>
</dbReference>
<evidence type="ECO:0000313" key="8">
    <source>
        <dbReference type="Proteomes" id="UP000095256"/>
    </source>
</evidence>
<evidence type="ECO:0000256" key="1">
    <source>
        <dbReference type="ARBA" id="ARBA00009402"/>
    </source>
</evidence>